<comment type="caution">
    <text evidence="2">The sequence shown here is derived from an EMBL/GenBank/DDBJ whole genome shotgun (WGS) entry which is preliminary data.</text>
</comment>
<dbReference type="EMBL" id="CAJOBC010001773">
    <property type="protein sequence ID" value="CAF3697976.1"/>
    <property type="molecule type" value="Genomic_DNA"/>
</dbReference>
<evidence type="ECO:0000313" key="2">
    <source>
        <dbReference type="EMBL" id="CAF0918169.1"/>
    </source>
</evidence>
<dbReference type="Proteomes" id="UP000663829">
    <property type="component" value="Unassembled WGS sequence"/>
</dbReference>
<dbReference type="OrthoDB" id="10414143at2759"/>
<feature type="domain" description="SnoaL-like" evidence="1">
    <location>
        <begin position="12"/>
        <end position="123"/>
    </location>
</feature>
<dbReference type="SUPFAM" id="SSF54427">
    <property type="entry name" value="NTF2-like"/>
    <property type="match status" value="1"/>
</dbReference>
<name>A0A814ARZ7_9BILA</name>
<dbReference type="AlphaFoldDB" id="A0A814ARZ7"/>
<dbReference type="Proteomes" id="UP000681722">
    <property type="component" value="Unassembled WGS sequence"/>
</dbReference>
<reference evidence="2" key="1">
    <citation type="submission" date="2021-02" db="EMBL/GenBank/DDBJ databases">
        <authorList>
            <person name="Nowell W R."/>
        </authorList>
    </citation>
    <scope>NUCLEOTIDE SEQUENCE</scope>
</reference>
<evidence type="ECO:0000259" key="1">
    <source>
        <dbReference type="Pfam" id="PF12680"/>
    </source>
</evidence>
<dbReference type="EMBL" id="CAJNOQ010001773">
    <property type="protein sequence ID" value="CAF0918169.1"/>
    <property type="molecule type" value="Genomic_DNA"/>
</dbReference>
<evidence type="ECO:0000313" key="3">
    <source>
        <dbReference type="EMBL" id="CAF3697976.1"/>
    </source>
</evidence>
<accession>A0A814ARZ7</accession>
<sequence length="133" mass="15191">MDTTIMDFLTIVKNYLNAIEKGDELDQFYAIHVEQTEYPNRLVPNGITRDLTALKEASLKGQKVLTSQTYDIQRSYVSGNTVIIEAIWTGTLAVPVGQIPIGGQMKAWFAQFYEFDEVGKIVRQRNYDCFEPF</sequence>
<protein>
    <recommendedName>
        <fullName evidence="1">SnoaL-like domain-containing protein</fullName>
    </recommendedName>
</protein>
<gene>
    <name evidence="2" type="ORF">GPM918_LOCUS9507</name>
    <name evidence="3" type="ORF">SRO942_LOCUS9508</name>
</gene>
<dbReference type="InterPro" id="IPR032710">
    <property type="entry name" value="NTF2-like_dom_sf"/>
</dbReference>
<dbReference type="Gene3D" id="3.10.450.50">
    <property type="match status" value="1"/>
</dbReference>
<proteinExistence type="predicted"/>
<keyword evidence="4" id="KW-1185">Reference proteome</keyword>
<evidence type="ECO:0000313" key="4">
    <source>
        <dbReference type="Proteomes" id="UP000663829"/>
    </source>
</evidence>
<organism evidence="2 4">
    <name type="scientific">Didymodactylos carnosus</name>
    <dbReference type="NCBI Taxonomy" id="1234261"/>
    <lineage>
        <taxon>Eukaryota</taxon>
        <taxon>Metazoa</taxon>
        <taxon>Spiralia</taxon>
        <taxon>Gnathifera</taxon>
        <taxon>Rotifera</taxon>
        <taxon>Eurotatoria</taxon>
        <taxon>Bdelloidea</taxon>
        <taxon>Philodinida</taxon>
        <taxon>Philodinidae</taxon>
        <taxon>Didymodactylos</taxon>
    </lineage>
</organism>
<dbReference type="InterPro" id="IPR037401">
    <property type="entry name" value="SnoaL-like"/>
</dbReference>
<dbReference type="Pfam" id="PF12680">
    <property type="entry name" value="SnoaL_2"/>
    <property type="match status" value="1"/>
</dbReference>